<dbReference type="InterPro" id="IPR052107">
    <property type="entry name" value="HEAT6"/>
</dbReference>
<dbReference type="Proteomes" id="UP000269721">
    <property type="component" value="Unassembled WGS sequence"/>
</dbReference>
<dbReference type="AlphaFoldDB" id="A0A4P9WAC0"/>
<dbReference type="PANTHER" id="PTHR13366">
    <property type="entry name" value="MALARIA ANTIGEN-RELATED"/>
    <property type="match status" value="1"/>
</dbReference>
<dbReference type="PANTHER" id="PTHR13366:SF0">
    <property type="entry name" value="HEAT REPEAT-CONTAINING PROTEIN 6"/>
    <property type="match status" value="1"/>
</dbReference>
<sequence>MSLPTTDASDDPHIVGIMIGLLTRAGGEHLSVRLAAFDALCSVARNAAGQIRSRWSAVDSALRTALKDGNEGIRAASMKVLEQYAHSCATSEDPDQQRYACLTFALGISNDEDPAAKAAACRTLGVKERNHSHNSRPLTAALQDMFFLIDVAAIVPKHVLDPALNVRTRASWALANVCDALVSIRESHSEEESVSLEDAGVTDEVLIALIRAGLASAKDNDKCRSNGVRALGNIVRICPRPVLLREAERFVKEIVGAVIKNVENGGVKARWNACYAITNMLRTPFFPMGRSTWTAPLLTSLCTAVSCRNFKVRIAAAGALAAPTAREMYGTRENLRAVVRGVVDAFESIDEMGDVGFGEYKYREQLVLQ</sequence>
<keyword evidence="2" id="KW-1185">Reference proteome</keyword>
<evidence type="ECO:0000313" key="1">
    <source>
        <dbReference type="EMBL" id="RKO87800.1"/>
    </source>
</evidence>
<feature type="non-terminal residue" evidence="1">
    <location>
        <position position="369"/>
    </location>
</feature>
<name>A0A4P9WAC0_9FUNG</name>
<organism evidence="1 2">
    <name type="scientific">Blyttiomyces helicus</name>
    <dbReference type="NCBI Taxonomy" id="388810"/>
    <lineage>
        <taxon>Eukaryota</taxon>
        <taxon>Fungi</taxon>
        <taxon>Fungi incertae sedis</taxon>
        <taxon>Chytridiomycota</taxon>
        <taxon>Chytridiomycota incertae sedis</taxon>
        <taxon>Chytridiomycetes</taxon>
        <taxon>Chytridiomycetes incertae sedis</taxon>
        <taxon>Blyttiomyces</taxon>
    </lineage>
</organism>
<dbReference type="EMBL" id="KZ997153">
    <property type="protein sequence ID" value="RKO87800.1"/>
    <property type="molecule type" value="Genomic_DNA"/>
</dbReference>
<protein>
    <submittedName>
        <fullName evidence="1">Armadillo-type protein</fullName>
    </submittedName>
</protein>
<dbReference type="SUPFAM" id="SSF48371">
    <property type="entry name" value="ARM repeat"/>
    <property type="match status" value="1"/>
</dbReference>
<gene>
    <name evidence="1" type="ORF">BDK51DRAFT_26051</name>
</gene>
<dbReference type="InterPro" id="IPR016024">
    <property type="entry name" value="ARM-type_fold"/>
</dbReference>
<dbReference type="InterPro" id="IPR011989">
    <property type="entry name" value="ARM-like"/>
</dbReference>
<dbReference type="Gene3D" id="1.25.10.10">
    <property type="entry name" value="Leucine-rich Repeat Variant"/>
    <property type="match status" value="2"/>
</dbReference>
<accession>A0A4P9WAC0</accession>
<dbReference type="OrthoDB" id="422637at2759"/>
<reference evidence="2" key="1">
    <citation type="journal article" date="2018" name="Nat. Microbiol.">
        <title>Leveraging single-cell genomics to expand the fungal tree of life.</title>
        <authorList>
            <person name="Ahrendt S.R."/>
            <person name="Quandt C.A."/>
            <person name="Ciobanu D."/>
            <person name="Clum A."/>
            <person name="Salamov A."/>
            <person name="Andreopoulos B."/>
            <person name="Cheng J.F."/>
            <person name="Woyke T."/>
            <person name="Pelin A."/>
            <person name="Henrissat B."/>
            <person name="Reynolds N.K."/>
            <person name="Benny G.L."/>
            <person name="Smith M.E."/>
            <person name="James T.Y."/>
            <person name="Grigoriev I.V."/>
        </authorList>
    </citation>
    <scope>NUCLEOTIDE SEQUENCE [LARGE SCALE GENOMIC DNA]</scope>
</reference>
<proteinExistence type="predicted"/>
<evidence type="ECO:0000313" key="2">
    <source>
        <dbReference type="Proteomes" id="UP000269721"/>
    </source>
</evidence>